<evidence type="ECO:0000256" key="3">
    <source>
        <dbReference type="ARBA" id="ARBA00022729"/>
    </source>
</evidence>
<evidence type="ECO:0000256" key="2">
    <source>
        <dbReference type="ARBA" id="ARBA00022614"/>
    </source>
</evidence>
<proteinExistence type="predicted"/>
<organism evidence="6">
    <name type="scientific">Oryza meridionalis</name>
    <dbReference type="NCBI Taxonomy" id="40149"/>
    <lineage>
        <taxon>Eukaryota</taxon>
        <taxon>Viridiplantae</taxon>
        <taxon>Streptophyta</taxon>
        <taxon>Embryophyta</taxon>
        <taxon>Tracheophyta</taxon>
        <taxon>Spermatophyta</taxon>
        <taxon>Magnoliopsida</taxon>
        <taxon>Liliopsida</taxon>
        <taxon>Poales</taxon>
        <taxon>Poaceae</taxon>
        <taxon>BOP clade</taxon>
        <taxon>Oryzoideae</taxon>
        <taxon>Oryzeae</taxon>
        <taxon>Oryzinae</taxon>
        <taxon>Oryza</taxon>
    </lineage>
</organism>
<keyword evidence="4" id="KW-0677">Repeat</keyword>
<reference evidence="6" key="1">
    <citation type="submission" date="2015-04" db="UniProtKB">
        <authorList>
            <consortium name="EnsemblPlants"/>
        </authorList>
    </citation>
    <scope>IDENTIFICATION</scope>
</reference>
<dbReference type="Pfam" id="PF00560">
    <property type="entry name" value="LRR_1"/>
    <property type="match status" value="2"/>
</dbReference>
<dbReference type="EnsemblPlants" id="OMERI02G05040.1">
    <property type="protein sequence ID" value="OMERI02G05040.1"/>
    <property type="gene ID" value="OMERI02G05040"/>
</dbReference>
<dbReference type="HOGENOM" id="CLU_000288_18_1_1"/>
<accession>A0A0E0CFT2</accession>
<dbReference type="STRING" id="40149.A0A0E0CFT2"/>
<dbReference type="PANTHER" id="PTHR48060">
    <property type="entry name" value="DNA DAMAGE-REPAIR/TOLERATION PROTEIN DRT100"/>
    <property type="match status" value="1"/>
</dbReference>
<comment type="subcellular location">
    <subcellularLocation>
        <location evidence="1">Cell membrane</location>
        <topology evidence="1">Single-pass type I membrane protein</topology>
    </subcellularLocation>
</comment>
<dbReference type="InterPro" id="IPR001611">
    <property type="entry name" value="Leu-rich_rpt"/>
</dbReference>
<keyword evidence="3" id="KW-0732">Signal</keyword>
<dbReference type="FunFam" id="3.80.10.10:FF:000403">
    <property type="entry name" value="Receptor-like protein 2"/>
    <property type="match status" value="1"/>
</dbReference>
<sequence length="230" mass="24895">MKPIPHSSCSNKTSKFCINFFGPALVLLLLTFISPVNSSTEQERHSLLQFLTGLSQDGGLAASWQNSTDCCTWEGIICGEDGAVTELLLALRGLQGCISSSLSELTSLSRLNLSYNLLSGELPSELIFSSIVVLDVSFNRLDGELQELNSSSPDRPLQVLNISSNLSPSFSVLDLSYNQFSGSMPPGIGKCSSLRMLRVGQNNIIGTLPDDLFRATSLEYSPFLTTTCKE</sequence>
<dbReference type="Gene3D" id="3.80.10.10">
    <property type="entry name" value="Ribonuclease Inhibitor"/>
    <property type="match status" value="2"/>
</dbReference>
<dbReference type="InterPro" id="IPR032675">
    <property type="entry name" value="LRR_dom_sf"/>
</dbReference>
<evidence type="ECO:0000256" key="1">
    <source>
        <dbReference type="ARBA" id="ARBA00004251"/>
    </source>
</evidence>
<dbReference type="Gramene" id="OMERI02G05040.1">
    <property type="protein sequence ID" value="OMERI02G05040.1"/>
    <property type="gene ID" value="OMERI02G05040"/>
</dbReference>
<dbReference type="AlphaFoldDB" id="A0A0E0CFT2"/>
<dbReference type="Pfam" id="PF08263">
    <property type="entry name" value="LRRNT_2"/>
    <property type="match status" value="1"/>
</dbReference>
<evidence type="ECO:0000313" key="7">
    <source>
        <dbReference type="Proteomes" id="UP000008021"/>
    </source>
</evidence>
<dbReference type="InterPro" id="IPR013210">
    <property type="entry name" value="LRR_N_plant-typ"/>
</dbReference>
<protein>
    <recommendedName>
        <fullName evidence="5">Leucine-rich repeat-containing N-terminal plant-type domain-containing protein</fullName>
    </recommendedName>
</protein>
<evidence type="ECO:0000259" key="5">
    <source>
        <dbReference type="Pfam" id="PF08263"/>
    </source>
</evidence>
<dbReference type="InterPro" id="IPR053211">
    <property type="entry name" value="DNA_repair-toleration"/>
</dbReference>
<evidence type="ECO:0000256" key="4">
    <source>
        <dbReference type="ARBA" id="ARBA00022737"/>
    </source>
</evidence>
<dbReference type="GO" id="GO:0005886">
    <property type="term" value="C:plasma membrane"/>
    <property type="evidence" value="ECO:0007669"/>
    <property type="project" value="UniProtKB-SubCell"/>
</dbReference>
<reference evidence="6" key="2">
    <citation type="submission" date="2018-05" db="EMBL/GenBank/DDBJ databases">
        <title>OmerRS3 (Oryza meridionalis Reference Sequence Version 3).</title>
        <authorList>
            <person name="Zhang J."/>
            <person name="Kudrna D."/>
            <person name="Lee S."/>
            <person name="Talag J."/>
            <person name="Welchert J."/>
            <person name="Wing R.A."/>
        </authorList>
    </citation>
    <scope>NUCLEOTIDE SEQUENCE [LARGE SCALE GENOMIC DNA]</scope>
    <source>
        <strain evidence="6">cv. OR44</strain>
    </source>
</reference>
<keyword evidence="7" id="KW-1185">Reference proteome</keyword>
<dbReference type="Proteomes" id="UP000008021">
    <property type="component" value="Chromosome 2"/>
</dbReference>
<feature type="domain" description="Leucine-rich repeat-containing N-terminal plant-type" evidence="5">
    <location>
        <begin position="42"/>
        <end position="78"/>
    </location>
</feature>
<dbReference type="PANTHER" id="PTHR48060:SF19">
    <property type="entry name" value="LEUCINE-RICH REPEAT-CONTAINING N-TERMINAL PLANT-TYPE DOMAIN-CONTAINING PROTEIN"/>
    <property type="match status" value="1"/>
</dbReference>
<name>A0A0E0CFT2_9ORYZ</name>
<evidence type="ECO:0000313" key="6">
    <source>
        <dbReference type="EnsemblPlants" id="OMERI02G05040.1"/>
    </source>
</evidence>
<dbReference type="SUPFAM" id="SSF52058">
    <property type="entry name" value="L domain-like"/>
    <property type="match status" value="1"/>
</dbReference>
<keyword evidence="2" id="KW-0433">Leucine-rich repeat</keyword>